<dbReference type="OrthoDB" id="5787439at2759"/>
<evidence type="ECO:0000259" key="1">
    <source>
        <dbReference type="Pfam" id="PF00188"/>
    </source>
</evidence>
<evidence type="ECO:0000313" key="2">
    <source>
        <dbReference type="EMBL" id="KIH54611.1"/>
    </source>
</evidence>
<dbReference type="Pfam" id="PF00188">
    <property type="entry name" value="CAP"/>
    <property type="match status" value="1"/>
</dbReference>
<dbReference type="InterPro" id="IPR035940">
    <property type="entry name" value="CAP_sf"/>
</dbReference>
<protein>
    <recommendedName>
        <fullName evidence="1">SCP domain-containing protein</fullName>
    </recommendedName>
</protein>
<evidence type="ECO:0000313" key="3">
    <source>
        <dbReference type="Proteomes" id="UP000054047"/>
    </source>
</evidence>
<sequence>MIACERIGVTMSPLTPRNIHCRIDTKIRPYCKVLLTDSDARATPPRTHCTEHEVEYFFFFRKLLDRWRHEVREYGQTDPKNLYTDDSIEHFANMAYHKNTKIGCTYHRRGKAATFVCVYGEGPKWDEPIYEIGQRCKTNNECTTYKNSKCDMLCVKPKVGGHSNARKRIDFDSRKKKLHI</sequence>
<dbReference type="InterPro" id="IPR014044">
    <property type="entry name" value="CAP_dom"/>
</dbReference>
<dbReference type="Gene3D" id="3.40.33.10">
    <property type="entry name" value="CAP"/>
    <property type="match status" value="1"/>
</dbReference>
<dbReference type="SUPFAM" id="SSF55797">
    <property type="entry name" value="PR-1-like"/>
    <property type="match status" value="1"/>
</dbReference>
<dbReference type="EMBL" id="KN738804">
    <property type="protein sequence ID" value="KIH54611.1"/>
    <property type="molecule type" value="Genomic_DNA"/>
</dbReference>
<dbReference type="AlphaFoldDB" id="A0A0C2GC97"/>
<organism evidence="2 3">
    <name type="scientific">Ancylostoma duodenale</name>
    <dbReference type="NCBI Taxonomy" id="51022"/>
    <lineage>
        <taxon>Eukaryota</taxon>
        <taxon>Metazoa</taxon>
        <taxon>Ecdysozoa</taxon>
        <taxon>Nematoda</taxon>
        <taxon>Chromadorea</taxon>
        <taxon>Rhabditida</taxon>
        <taxon>Rhabditina</taxon>
        <taxon>Rhabditomorpha</taxon>
        <taxon>Strongyloidea</taxon>
        <taxon>Ancylostomatidae</taxon>
        <taxon>Ancylostomatinae</taxon>
        <taxon>Ancylostoma</taxon>
    </lineage>
</organism>
<reference evidence="2 3" key="1">
    <citation type="submission" date="2013-12" db="EMBL/GenBank/DDBJ databases">
        <title>Draft genome of the parsitic nematode Ancylostoma duodenale.</title>
        <authorList>
            <person name="Mitreva M."/>
        </authorList>
    </citation>
    <scope>NUCLEOTIDE SEQUENCE [LARGE SCALE GENOMIC DNA]</scope>
    <source>
        <strain evidence="2 3">Zhejiang</strain>
    </source>
</reference>
<keyword evidence="3" id="KW-1185">Reference proteome</keyword>
<accession>A0A0C2GC97</accession>
<proteinExistence type="predicted"/>
<dbReference type="Proteomes" id="UP000054047">
    <property type="component" value="Unassembled WGS sequence"/>
</dbReference>
<feature type="domain" description="SCP" evidence="1">
    <location>
        <begin position="51"/>
        <end position="119"/>
    </location>
</feature>
<name>A0A0C2GC97_9BILA</name>
<gene>
    <name evidence="2" type="ORF">ANCDUO_15242</name>
</gene>